<dbReference type="InterPro" id="IPR002938">
    <property type="entry name" value="FAD-bd"/>
</dbReference>
<gene>
    <name evidence="4" type="ORF">J2I48_02260</name>
</gene>
<evidence type="ECO:0000256" key="1">
    <source>
        <dbReference type="ARBA" id="ARBA00023002"/>
    </source>
</evidence>
<evidence type="ECO:0000256" key="2">
    <source>
        <dbReference type="ARBA" id="ARBA00023033"/>
    </source>
</evidence>
<dbReference type="AlphaFoldDB" id="A0A939G4T2"/>
<protein>
    <submittedName>
        <fullName evidence="4">FAD-dependent oxidoreductase</fullName>
    </submittedName>
</protein>
<keyword evidence="1" id="KW-0560">Oxidoreductase</keyword>
<evidence type="ECO:0000313" key="4">
    <source>
        <dbReference type="EMBL" id="MBO0929793.1"/>
    </source>
</evidence>
<reference evidence="4 5" key="1">
    <citation type="submission" date="2021-03" db="EMBL/GenBank/DDBJ databases">
        <title>Fibrella sp. HMF5036 genome sequencing and assembly.</title>
        <authorList>
            <person name="Kang H."/>
            <person name="Kim H."/>
            <person name="Bae S."/>
            <person name="Joh K."/>
        </authorList>
    </citation>
    <scope>NUCLEOTIDE SEQUENCE [LARGE SCALE GENOMIC DNA]</scope>
    <source>
        <strain evidence="4 5">HMF5036</strain>
    </source>
</reference>
<keyword evidence="2" id="KW-0503">Monooxygenase</keyword>
<name>A0A939G4T2_9BACT</name>
<feature type="domain" description="FAD-binding" evidence="3">
    <location>
        <begin position="3"/>
        <end position="312"/>
    </location>
</feature>
<dbReference type="SUPFAM" id="SSF51905">
    <property type="entry name" value="FAD/NAD(P)-binding domain"/>
    <property type="match status" value="1"/>
</dbReference>
<dbReference type="GO" id="GO:0004497">
    <property type="term" value="F:monooxygenase activity"/>
    <property type="evidence" value="ECO:0007669"/>
    <property type="project" value="UniProtKB-KW"/>
</dbReference>
<dbReference type="Pfam" id="PF01494">
    <property type="entry name" value="FAD_binding_3"/>
    <property type="match status" value="1"/>
</dbReference>
<dbReference type="InterPro" id="IPR050493">
    <property type="entry name" value="FAD-dep_Monooxygenase_BioMet"/>
</dbReference>
<evidence type="ECO:0000313" key="5">
    <source>
        <dbReference type="Proteomes" id="UP000664795"/>
    </source>
</evidence>
<organism evidence="4 5">
    <name type="scientific">Fibrella aquatilis</name>
    <dbReference type="NCBI Taxonomy" id="2817059"/>
    <lineage>
        <taxon>Bacteria</taxon>
        <taxon>Pseudomonadati</taxon>
        <taxon>Bacteroidota</taxon>
        <taxon>Cytophagia</taxon>
        <taxon>Cytophagales</taxon>
        <taxon>Spirosomataceae</taxon>
        <taxon>Fibrella</taxon>
    </lineage>
</organism>
<keyword evidence="5" id="KW-1185">Reference proteome</keyword>
<dbReference type="PANTHER" id="PTHR13789:SF309">
    <property type="entry name" value="PUTATIVE (AFU_ORTHOLOGUE AFUA_6G14510)-RELATED"/>
    <property type="match status" value="1"/>
</dbReference>
<dbReference type="RefSeq" id="WP_207333739.1">
    <property type="nucleotide sequence ID" value="NZ_JAFMYU010000001.1"/>
</dbReference>
<evidence type="ECO:0000259" key="3">
    <source>
        <dbReference type="Pfam" id="PF01494"/>
    </source>
</evidence>
<dbReference type="PANTHER" id="PTHR13789">
    <property type="entry name" value="MONOOXYGENASE"/>
    <property type="match status" value="1"/>
</dbReference>
<dbReference type="NCBIfam" id="NF005313">
    <property type="entry name" value="PRK06847.1"/>
    <property type="match status" value="1"/>
</dbReference>
<proteinExistence type="predicted"/>
<accession>A0A939G4T2</accession>
<dbReference type="GO" id="GO:0071949">
    <property type="term" value="F:FAD binding"/>
    <property type="evidence" value="ECO:0007669"/>
    <property type="project" value="InterPro"/>
</dbReference>
<comment type="caution">
    <text evidence="4">The sequence shown here is derived from an EMBL/GenBank/DDBJ whole genome shotgun (WGS) entry which is preliminary data.</text>
</comment>
<dbReference type="InterPro" id="IPR036188">
    <property type="entry name" value="FAD/NAD-bd_sf"/>
</dbReference>
<sequence length="375" mass="40761">MKKALIVGGGIGGLSAGVALRMAGLEVDLVELNQEYNVYGVGIIQPSNALRALDTLGLADECIRQGSPYHHFNMGLADGTPIGISGTPGLGHLPAHNGISRRVLHEVIFEGAQKAGVNLRMGLTVTAFDETDEGVSVTFTDGSTNTYDLVVGADGINSRVRQLLFGDVYKPRYTGQSVWRYAFDRIAELDNALMYFGRKTKVGLVPMTHDRMYMFCVTAEGDDFFIPEEQLVPRLKAHLSEYPAPVIANLIDQITDPKLVICRPLETILVPKPWHKGRVLLIGDAVHGTIPQLGQGASLAIEDAVVLGELLGKHDDLETVFAQFMARRFDRCKLVVDVSAQIGEWEQLDWQGKLPEGVNIGRTMGQTLGAMAAPI</sequence>
<dbReference type="PRINTS" id="PR00420">
    <property type="entry name" value="RNGMNOXGNASE"/>
</dbReference>
<dbReference type="Gene3D" id="3.50.50.60">
    <property type="entry name" value="FAD/NAD(P)-binding domain"/>
    <property type="match status" value="1"/>
</dbReference>
<dbReference type="Proteomes" id="UP000664795">
    <property type="component" value="Unassembled WGS sequence"/>
</dbReference>
<dbReference type="EMBL" id="JAFMYU010000001">
    <property type="protein sequence ID" value="MBO0929793.1"/>
    <property type="molecule type" value="Genomic_DNA"/>
</dbReference>